<keyword evidence="1" id="KW-0732">Signal</keyword>
<reference evidence="2" key="1">
    <citation type="submission" date="2011-09" db="EMBL/GenBank/DDBJ databases">
        <title>The permanent draft genome of Mucilaginibacter paludis DSM 18603.</title>
        <authorList>
            <consortium name="US DOE Joint Genome Institute (JGI-PGF)"/>
            <person name="Lucas S."/>
            <person name="Han J."/>
            <person name="Lapidus A."/>
            <person name="Bruce D."/>
            <person name="Goodwin L."/>
            <person name="Pitluck S."/>
            <person name="Peters L."/>
            <person name="Kyrpides N."/>
            <person name="Mavromatis K."/>
            <person name="Ivanova N."/>
            <person name="Mikhailova N."/>
            <person name="Held B."/>
            <person name="Detter J.C."/>
            <person name="Tapia R."/>
            <person name="Han C."/>
            <person name="Land M."/>
            <person name="Hauser L."/>
            <person name="Markowitz V."/>
            <person name="Cheng J.-F."/>
            <person name="Hugenholtz P."/>
            <person name="Woyke T."/>
            <person name="Wu D."/>
            <person name="Tindall B."/>
            <person name="Brambilla E."/>
            <person name="Klenk H.-P."/>
            <person name="Eisen J.A."/>
        </authorList>
    </citation>
    <scope>NUCLEOTIDE SEQUENCE [LARGE SCALE GENOMIC DNA]</scope>
    <source>
        <strain evidence="2">DSM 18603</strain>
    </source>
</reference>
<protein>
    <recommendedName>
        <fullName evidence="4">Secreted protein</fullName>
    </recommendedName>
</protein>
<sequence length="186" mass="21156">MKKKLLLFCIPFLISTGLFAQDTTSYLKAKQLKINAEVIGGSFSYEAKVSQTNTLYFEAGAQYGISYRYSSDFGNDYRYAFSPLISIEGRHYYHFKERIAKHKDINHNASNFWFLRTGYTFKPLSQSAGYTFSDALSVMPGWGIQRNLGTHFSMEVQLGVPVNYYPAENSWYVGPGGGFKIGYVFK</sequence>
<evidence type="ECO:0000313" key="2">
    <source>
        <dbReference type="EMBL" id="EHQ30920.1"/>
    </source>
</evidence>
<evidence type="ECO:0000256" key="1">
    <source>
        <dbReference type="SAM" id="SignalP"/>
    </source>
</evidence>
<evidence type="ECO:0008006" key="4">
    <source>
        <dbReference type="Google" id="ProtNLM"/>
    </source>
</evidence>
<dbReference type="Proteomes" id="UP000002774">
    <property type="component" value="Chromosome"/>
</dbReference>
<organism evidence="2 3">
    <name type="scientific">Mucilaginibacter paludis DSM 18603</name>
    <dbReference type="NCBI Taxonomy" id="714943"/>
    <lineage>
        <taxon>Bacteria</taxon>
        <taxon>Pseudomonadati</taxon>
        <taxon>Bacteroidota</taxon>
        <taxon>Sphingobacteriia</taxon>
        <taxon>Sphingobacteriales</taxon>
        <taxon>Sphingobacteriaceae</taxon>
        <taxon>Mucilaginibacter</taxon>
    </lineage>
</organism>
<proteinExistence type="predicted"/>
<dbReference type="HOGENOM" id="CLU_121393_0_0_10"/>
<dbReference type="EMBL" id="CM001403">
    <property type="protein sequence ID" value="EHQ30920.1"/>
    <property type="molecule type" value="Genomic_DNA"/>
</dbReference>
<name>H1Y3X5_9SPHI</name>
<dbReference type="RefSeq" id="WP_008512993.1">
    <property type="nucleotide sequence ID" value="NZ_CM001403.1"/>
</dbReference>
<gene>
    <name evidence="2" type="ORF">Mucpa_6871</name>
</gene>
<feature type="signal peptide" evidence="1">
    <location>
        <begin position="1"/>
        <end position="20"/>
    </location>
</feature>
<accession>H1Y3X5</accession>
<dbReference type="AlphaFoldDB" id="H1Y3X5"/>
<dbReference type="OrthoDB" id="883248at2"/>
<feature type="chain" id="PRO_5003557425" description="Secreted protein" evidence="1">
    <location>
        <begin position="21"/>
        <end position="186"/>
    </location>
</feature>
<dbReference type="eggNOG" id="ENOG5030WKR">
    <property type="taxonomic scope" value="Bacteria"/>
</dbReference>
<evidence type="ECO:0000313" key="3">
    <source>
        <dbReference type="Proteomes" id="UP000002774"/>
    </source>
</evidence>
<dbReference type="STRING" id="714943.Mucpa_6871"/>
<keyword evidence="3" id="KW-1185">Reference proteome</keyword>